<organism evidence="9 10">
    <name type="scientific">Trichomonas vaginalis (strain ATCC PRA-98 / G3)</name>
    <dbReference type="NCBI Taxonomy" id="412133"/>
    <lineage>
        <taxon>Eukaryota</taxon>
        <taxon>Metamonada</taxon>
        <taxon>Parabasalia</taxon>
        <taxon>Trichomonadida</taxon>
        <taxon>Trichomonadidae</taxon>
        <taxon>Trichomonas</taxon>
    </lineage>
</organism>
<evidence type="ECO:0000256" key="7">
    <source>
        <dbReference type="ARBA" id="ARBA00025800"/>
    </source>
</evidence>
<dbReference type="RefSeq" id="XP_001313310.1">
    <property type="nucleotide sequence ID" value="XM_001313309.1"/>
</dbReference>
<evidence type="ECO:0000256" key="2">
    <source>
        <dbReference type="ARBA" id="ARBA00022448"/>
    </source>
</evidence>
<evidence type="ECO:0000256" key="1">
    <source>
        <dbReference type="ARBA" id="ARBA00004141"/>
    </source>
</evidence>
<dbReference type="InParanoid" id="A2F3W5"/>
<dbReference type="FunCoup" id="A2F3W5">
    <property type="interactions" value="238"/>
</dbReference>
<evidence type="ECO:0000256" key="4">
    <source>
        <dbReference type="ARBA" id="ARBA00022927"/>
    </source>
</evidence>
<keyword evidence="5 8" id="KW-1133">Transmembrane helix</keyword>
<reference evidence="9" key="2">
    <citation type="journal article" date="2007" name="Science">
        <title>Draft genome sequence of the sexually transmitted pathogen Trichomonas vaginalis.</title>
        <authorList>
            <person name="Carlton J.M."/>
            <person name="Hirt R.P."/>
            <person name="Silva J.C."/>
            <person name="Delcher A.L."/>
            <person name="Schatz M."/>
            <person name="Zhao Q."/>
            <person name="Wortman J.R."/>
            <person name="Bidwell S.L."/>
            <person name="Alsmark U.C.M."/>
            <person name="Besteiro S."/>
            <person name="Sicheritz-Ponten T."/>
            <person name="Noel C.J."/>
            <person name="Dacks J.B."/>
            <person name="Foster P.G."/>
            <person name="Simillion C."/>
            <person name="Van de Peer Y."/>
            <person name="Miranda-Saavedra D."/>
            <person name="Barton G.J."/>
            <person name="Westrop G.D."/>
            <person name="Mueller S."/>
            <person name="Dessi D."/>
            <person name="Fiori P.L."/>
            <person name="Ren Q."/>
            <person name="Paulsen I."/>
            <person name="Zhang H."/>
            <person name="Bastida-Corcuera F.D."/>
            <person name="Simoes-Barbosa A."/>
            <person name="Brown M.T."/>
            <person name="Hayes R.D."/>
            <person name="Mukherjee M."/>
            <person name="Okumura C.Y."/>
            <person name="Schneider R."/>
            <person name="Smith A.J."/>
            <person name="Vanacova S."/>
            <person name="Villalvazo M."/>
            <person name="Haas B.J."/>
            <person name="Pertea M."/>
            <person name="Feldblyum T.V."/>
            <person name="Utterback T.R."/>
            <person name="Shu C.L."/>
            <person name="Osoegawa K."/>
            <person name="de Jong P.J."/>
            <person name="Hrdy I."/>
            <person name="Horvathova L."/>
            <person name="Zubacova Z."/>
            <person name="Dolezal P."/>
            <person name="Malik S.B."/>
            <person name="Logsdon J.M. Jr."/>
            <person name="Henze K."/>
            <person name="Gupta A."/>
            <person name="Wang C.C."/>
            <person name="Dunne R.L."/>
            <person name="Upcroft J.A."/>
            <person name="Upcroft P."/>
            <person name="White O."/>
            <person name="Salzberg S.L."/>
            <person name="Tang P."/>
            <person name="Chiu C.-H."/>
            <person name="Lee Y.-S."/>
            <person name="Embley T.M."/>
            <person name="Coombs G.H."/>
            <person name="Mottram J.C."/>
            <person name="Tachezy J."/>
            <person name="Fraser-Liggett C.M."/>
            <person name="Johnson P.J."/>
        </authorList>
    </citation>
    <scope>NUCLEOTIDE SEQUENCE [LARGE SCALE GENOMIC DNA]</scope>
    <source>
        <strain evidence="9">G3</strain>
    </source>
</reference>
<dbReference type="GO" id="GO:0005737">
    <property type="term" value="C:cytoplasm"/>
    <property type="evidence" value="ECO:0007669"/>
    <property type="project" value="UniProtKB-ARBA"/>
</dbReference>
<dbReference type="GO" id="GO:0016192">
    <property type="term" value="P:vesicle-mediated transport"/>
    <property type="evidence" value="ECO:0007669"/>
    <property type="project" value="InterPro"/>
</dbReference>
<keyword evidence="2 8" id="KW-0813">Transport</keyword>
<dbReference type="EMBL" id="DS113603">
    <property type="protein sequence ID" value="EAY00381.1"/>
    <property type="molecule type" value="Genomic_DNA"/>
</dbReference>
<accession>A2F3W5</accession>
<dbReference type="Pfam" id="PF04178">
    <property type="entry name" value="Got1"/>
    <property type="match status" value="1"/>
</dbReference>
<reference evidence="9" key="1">
    <citation type="submission" date="2006-10" db="EMBL/GenBank/DDBJ databases">
        <authorList>
            <person name="Amadeo P."/>
            <person name="Zhao Q."/>
            <person name="Wortman J."/>
            <person name="Fraser-Liggett C."/>
            <person name="Carlton J."/>
        </authorList>
    </citation>
    <scope>NUCLEOTIDE SEQUENCE</scope>
    <source>
        <strain evidence="9">G3</strain>
    </source>
</reference>
<dbReference type="KEGG" id="tva:4758201"/>
<comment type="similarity">
    <text evidence="7 8">Belongs to the SFT2 family.</text>
</comment>
<feature type="transmembrane region" description="Helical" evidence="8">
    <location>
        <begin position="57"/>
        <end position="78"/>
    </location>
</feature>
<gene>
    <name evidence="9" type="ORF">TVAG_290870</name>
</gene>
<feature type="transmembrane region" description="Helical" evidence="8">
    <location>
        <begin position="28"/>
        <end position="51"/>
    </location>
</feature>
<dbReference type="PANTHER" id="PTHR23137">
    <property type="entry name" value="VESICLE TRANSPORT PROTEIN-RELATED"/>
    <property type="match status" value="1"/>
</dbReference>
<dbReference type="STRING" id="5722.A2F3W5"/>
<proteinExistence type="inferred from homology"/>
<keyword evidence="10" id="KW-1185">Reference proteome</keyword>
<keyword evidence="3 8" id="KW-0812">Transmembrane</keyword>
<keyword evidence="4 8" id="KW-0653">Protein transport</keyword>
<evidence type="ECO:0000256" key="5">
    <source>
        <dbReference type="ARBA" id="ARBA00022989"/>
    </source>
</evidence>
<evidence type="ECO:0000313" key="9">
    <source>
        <dbReference type="EMBL" id="EAY00381.1"/>
    </source>
</evidence>
<dbReference type="eggNOG" id="KOG2887">
    <property type="taxonomic scope" value="Eukaryota"/>
</dbReference>
<dbReference type="AlphaFoldDB" id="A2F3W5"/>
<dbReference type="OrthoDB" id="73614at2759"/>
<name>A2F3W5_TRIV3</name>
<comment type="subcellular location">
    <subcellularLocation>
        <location evidence="1 8">Membrane</location>
        <topology evidence="1 8">Multi-pass membrane protein</topology>
    </subcellularLocation>
</comment>
<feature type="transmembrane region" description="Helical" evidence="8">
    <location>
        <begin position="90"/>
        <end position="107"/>
    </location>
</feature>
<protein>
    <recommendedName>
        <fullName evidence="8">Vesicle transport protein</fullName>
    </recommendedName>
</protein>
<evidence type="ECO:0000256" key="6">
    <source>
        <dbReference type="ARBA" id="ARBA00023136"/>
    </source>
</evidence>
<evidence type="ECO:0000256" key="3">
    <source>
        <dbReference type="ARBA" id="ARBA00022692"/>
    </source>
</evidence>
<evidence type="ECO:0000313" key="10">
    <source>
        <dbReference type="Proteomes" id="UP000001542"/>
    </source>
</evidence>
<comment type="function">
    <text evidence="8">May be involved in fusion of retrograde transport vesicles derived from an endocytic compartment with the Golgi complex.</text>
</comment>
<dbReference type="Proteomes" id="UP000001542">
    <property type="component" value="Unassembled WGS sequence"/>
</dbReference>
<dbReference type="PANTHER" id="PTHR23137:SF6">
    <property type="entry name" value="VESICLE TRANSPORT PROTEIN"/>
    <property type="match status" value="1"/>
</dbReference>
<keyword evidence="6 8" id="KW-0472">Membrane</keyword>
<dbReference type="GO" id="GO:0015031">
    <property type="term" value="P:protein transport"/>
    <property type="evidence" value="ECO:0007669"/>
    <property type="project" value="UniProtKB-KW"/>
</dbReference>
<dbReference type="GO" id="GO:0016020">
    <property type="term" value="C:membrane"/>
    <property type="evidence" value="ECO:0007669"/>
    <property type="project" value="UniProtKB-SubCell"/>
</dbReference>
<sequence>MAEVLTAAADLAGPQNDGCFTLTYTERLIGFGITGLCGLVAGILSIVAVFILNMRKFVVLFTLSSILYLVSLCLLIGFKRICGSFTDPKRIYSAVGLLAGTLITLYFGFVKKWIILSLVGFVIEFLSFVYYALTFIPGGEKIFHFLLF</sequence>
<dbReference type="VEuPathDB" id="TrichDB:TVAGG3_0307450"/>
<dbReference type="VEuPathDB" id="TrichDB:TVAG_290870"/>
<dbReference type="InterPro" id="IPR011691">
    <property type="entry name" value="Vesicle_transpt_SFT2"/>
</dbReference>
<dbReference type="InterPro" id="IPR007305">
    <property type="entry name" value="Vesicle_transpt_Got1/SFT2"/>
</dbReference>
<evidence type="ECO:0000256" key="8">
    <source>
        <dbReference type="RuleBase" id="RU363111"/>
    </source>
</evidence>
<dbReference type="GO" id="GO:0012505">
    <property type="term" value="C:endomembrane system"/>
    <property type="evidence" value="ECO:0007669"/>
    <property type="project" value="UniProtKB-ARBA"/>
</dbReference>
<feature type="transmembrane region" description="Helical" evidence="8">
    <location>
        <begin position="113"/>
        <end position="133"/>
    </location>
</feature>